<evidence type="ECO:0000256" key="1">
    <source>
        <dbReference type="SAM" id="Phobius"/>
    </source>
</evidence>
<keyword evidence="1" id="KW-0472">Membrane</keyword>
<dbReference type="EMBL" id="JAACJM010000037">
    <property type="protein sequence ID" value="KAF5362697.1"/>
    <property type="molecule type" value="Genomic_DNA"/>
</dbReference>
<keyword evidence="1" id="KW-1133">Transmembrane helix</keyword>
<evidence type="ECO:0000313" key="2">
    <source>
        <dbReference type="EMBL" id="KAF5362697.1"/>
    </source>
</evidence>
<name>A0A8H5GD11_9AGAR</name>
<comment type="caution">
    <text evidence="2">The sequence shown here is derived from an EMBL/GenBank/DDBJ whole genome shotgun (WGS) entry which is preliminary data.</text>
</comment>
<proteinExistence type="predicted"/>
<keyword evidence="3" id="KW-1185">Reference proteome</keyword>
<organism evidence="2 3">
    <name type="scientific">Tetrapyrgos nigripes</name>
    <dbReference type="NCBI Taxonomy" id="182062"/>
    <lineage>
        <taxon>Eukaryota</taxon>
        <taxon>Fungi</taxon>
        <taxon>Dikarya</taxon>
        <taxon>Basidiomycota</taxon>
        <taxon>Agaricomycotina</taxon>
        <taxon>Agaricomycetes</taxon>
        <taxon>Agaricomycetidae</taxon>
        <taxon>Agaricales</taxon>
        <taxon>Marasmiineae</taxon>
        <taxon>Marasmiaceae</taxon>
        <taxon>Tetrapyrgos</taxon>
    </lineage>
</organism>
<dbReference type="Proteomes" id="UP000559256">
    <property type="component" value="Unassembled WGS sequence"/>
</dbReference>
<feature type="transmembrane region" description="Helical" evidence="1">
    <location>
        <begin position="133"/>
        <end position="156"/>
    </location>
</feature>
<dbReference type="AlphaFoldDB" id="A0A8H5GD11"/>
<accession>A0A8H5GD11</accession>
<sequence>MRPSPSSASLRFPGMSLLSQLAECYGDLMIGVFFGSIYPKDCLQVKLIVATLFLAATVYCVTTTGWLYEDLIVKFGQYDSIFKMSTWFIIQLQTSSQKEIVLAVIQYGVGIWLSVIIQDMGSLLAAPPILNDLSIISSVLVCVTDLFITVELCYLLHNCRSGVKTRSGWVGLEYNITAGLFVAETKYEIIWVFAATQDSFTEANPTTTEPQKSSPSLTSWQAQHTVAVAVQTFPPRLPAAPSLAMTTTTVTDISTTSVILVMASKTLETTTIAPVEDIRTDMDMGTVWTWSRRIITAAIAFHASSSTKSDSES</sequence>
<gene>
    <name evidence="2" type="ORF">D9758_011744</name>
</gene>
<protein>
    <submittedName>
        <fullName evidence="2">Uncharacterized protein</fullName>
    </submittedName>
</protein>
<reference evidence="2 3" key="1">
    <citation type="journal article" date="2020" name="ISME J.">
        <title>Uncovering the hidden diversity of litter-decomposition mechanisms in mushroom-forming fungi.</title>
        <authorList>
            <person name="Floudas D."/>
            <person name="Bentzer J."/>
            <person name="Ahren D."/>
            <person name="Johansson T."/>
            <person name="Persson P."/>
            <person name="Tunlid A."/>
        </authorList>
    </citation>
    <scope>NUCLEOTIDE SEQUENCE [LARGE SCALE GENOMIC DNA]</scope>
    <source>
        <strain evidence="2 3">CBS 291.85</strain>
    </source>
</reference>
<feature type="transmembrane region" description="Helical" evidence="1">
    <location>
        <begin position="100"/>
        <end position="121"/>
    </location>
</feature>
<evidence type="ECO:0000313" key="3">
    <source>
        <dbReference type="Proteomes" id="UP000559256"/>
    </source>
</evidence>
<keyword evidence="1" id="KW-0812">Transmembrane</keyword>
<feature type="transmembrane region" description="Helical" evidence="1">
    <location>
        <begin position="45"/>
        <end position="68"/>
    </location>
</feature>